<protein>
    <submittedName>
        <fullName evidence="5">Putative wall-associated receptor kinase, galacturonan-binding domain-containing protein</fullName>
    </submittedName>
</protein>
<dbReference type="OMA" id="CDDRENI"/>
<dbReference type="Proteomes" id="UP000238479">
    <property type="component" value="Chromosome 5"/>
</dbReference>
<feature type="signal peptide" evidence="3">
    <location>
        <begin position="1"/>
        <end position="20"/>
    </location>
</feature>
<evidence type="ECO:0000259" key="4">
    <source>
        <dbReference type="Pfam" id="PF13947"/>
    </source>
</evidence>
<comment type="caution">
    <text evidence="5">The sequence shown here is derived from an EMBL/GenBank/DDBJ whole genome shotgun (WGS) entry which is preliminary data.</text>
</comment>
<dbReference type="Pfam" id="PF13947">
    <property type="entry name" value="GUB_WAK_bind"/>
    <property type="match status" value="1"/>
</dbReference>
<dbReference type="STRING" id="74649.A0A2P6Q6D0"/>
<feature type="chain" id="PRO_5015114933" evidence="3">
    <location>
        <begin position="21"/>
        <end position="235"/>
    </location>
</feature>
<sequence length="235" mass="26230">MASLHRMLLMQLCLMGLVATQTLPPQAKLYCLYWCGNVQIPYPFGIGDGCYLPTNTRFNLSCNLSTTPPSTRWTGITLTITDISLAESELQIITFIAKECYNEEGEMTYSKSPSLRVSPAPYTISDTKNKFFTVCCDTYALFQGYRDEKRFQTGCMSLCDDRENISDSCSGVGCCETAIPSGLKNRTIRLSSYYNNSYIMGFNPCSYAFIVQDMASSVSPRIQVLSIRTTLQSFG</sequence>
<organism evidence="5 6">
    <name type="scientific">Rosa chinensis</name>
    <name type="common">China rose</name>
    <dbReference type="NCBI Taxonomy" id="74649"/>
    <lineage>
        <taxon>Eukaryota</taxon>
        <taxon>Viridiplantae</taxon>
        <taxon>Streptophyta</taxon>
        <taxon>Embryophyta</taxon>
        <taxon>Tracheophyta</taxon>
        <taxon>Spermatophyta</taxon>
        <taxon>Magnoliopsida</taxon>
        <taxon>eudicotyledons</taxon>
        <taxon>Gunneridae</taxon>
        <taxon>Pentapetalae</taxon>
        <taxon>rosids</taxon>
        <taxon>fabids</taxon>
        <taxon>Rosales</taxon>
        <taxon>Rosaceae</taxon>
        <taxon>Rosoideae</taxon>
        <taxon>Rosoideae incertae sedis</taxon>
        <taxon>Rosa</taxon>
    </lineage>
</organism>
<dbReference type="GO" id="GO:0030247">
    <property type="term" value="F:polysaccharide binding"/>
    <property type="evidence" value="ECO:0007669"/>
    <property type="project" value="InterPro"/>
</dbReference>
<accession>A0A2P6Q6D0</accession>
<keyword evidence="5" id="KW-0808">Transferase</keyword>
<evidence type="ECO:0000256" key="3">
    <source>
        <dbReference type="SAM" id="SignalP"/>
    </source>
</evidence>
<name>A0A2P6Q6D0_ROSCH</name>
<keyword evidence="5" id="KW-0418">Kinase</keyword>
<proteinExistence type="predicted"/>
<reference evidence="5 6" key="1">
    <citation type="journal article" date="2018" name="Nat. Genet.">
        <title>The Rosa genome provides new insights in the design of modern roses.</title>
        <authorList>
            <person name="Bendahmane M."/>
        </authorList>
    </citation>
    <scope>NUCLEOTIDE SEQUENCE [LARGE SCALE GENOMIC DNA]</scope>
    <source>
        <strain evidence="6">cv. Old Blush</strain>
    </source>
</reference>
<keyword evidence="5" id="KW-0675">Receptor</keyword>
<evidence type="ECO:0000256" key="1">
    <source>
        <dbReference type="ARBA" id="ARBA00004167"/>
    </source>
</evidence>
<keyword evidence="2 3" id="KW-0732">Signal</keyword>
<comment type="subcellular location">
    <subcellularLocation>
        <location evidence="1">Membrane</location>
        <topology evidence="1">Single-pass membrane protein</topology>
    </subcellularLocation>
</comment>
<dbReference type="GO" id="GO:0016020">
    <property type="term" value="C:membrane"/>
    <property type="evidence" value="ECO:0007669"/>
    <property type="project" value="UniProtKB-SubCell"/>
</dbReference>
<dbReference type="PANTHER" id="PTHR33491">
    <property type="entry name" value="OSJNBA0016N04.9 PROTEIN"/>
    <property type="match status" value="1"/>
</dbReference>
<keyword evidence="6" id="KW-1185">Reference proteome</keyword>
<gene>
    <name evidence="5" type="ORF">RchiOBHm_Chr5g0016941</name>
</gene>
<dbReference type="InterPro" id="IPR025287">
    <property type="entry name" value="WAK_GUB"/>
</dbReference>
<evidence type="ECO:0000313" key="6">
    <source>
        <dbReference type="Proteomes" id="UP000238479"/>
    </source>
</evidence>
<feature type="domain" description="Wall-associated receptor kinase galacturonan-binding" evidence="4">
    <location>
        <begin position="31"/>
        <end position="92"/>
    </location>
</feature>
<dbReference type="GO" id="GO:0016301">
    <property type="term" value="F:kinase activity"/>
    <property type="evidence" value="ECO:0007669"/>
    <property type="project" value="UniProtKB-KW"/>
</dbReference>
<evidence type="ECO:0000256" key="2">
    <source>
        <dbReference type="ARBA" id="ARBA00022729"/>
    </source>
</evidence>
<dbReference type="Gramene" id="PRQ29728">
    <property type="protein sequence ID" value="PRQ29728"/>
    <property type="gene ID" value="RchiOBHm_Chr5g0016941"/>
</dbReference>
<evidence type="ECO:0000313" key="5">
    <source>
        <dbReference type="EMBL" id="PRQ29728.1"/>
    </source>
</evidence>
<dbReference type="EMBL" id="PDCK01000043">
    <property type="protein sequence ID" value="PRQ29728.1"/>
    <property type="molecule type" value="Genomic_DNA"/>
</dbReference>
<dbReference type="AlphaFoldDB" id="A0A2P6Q6D0"/>